<evidence type="ECO:0000256" key="3">
    <source>
        <dbReference type="ARBA" id="ARBA00022530"/>
    </source>
</evidence>
<dbReference type="FunFam" id="3.90.290.10:FF:000011">
    <property type="entry name" value="Fibrillin 2"/>
    <property type="match status" value="1"/>
</dbReference>
<evidence type="ECO:0000313" key="12">
    <source>
        <dbReference type="EMBL" id="KAF3834800.1"/>
    </source>
</evidence>
<comment type="caution">
    <text evidence="12">The sequence shown here is derived from an EMBL/GenBank/DDBJ whole genome shotgun (WGS) entry which is preliminary data.</text>
</comment>
<dbReference type="PANTHER" id="PTHR47333:SF5">
    <property type="entry name" value="FIBRILLIN-3"/>
    <property type="match status" value="1"/>
</dbReference>
<dbReference type="Gene3D" id="3.90.290.10">
    <property type="entry name" value="TGF-beta binding (TB) domain"/>
    <property type="match status" value="1"/>
</dbReference>
<name>A0A7J5XCR8_DISMA</name>
<evidence type="ECO:0000259" key="11">
    <source>
        <dbReference type="PROSITE" id="PS51364"/>
    </source>
</evidence>
<dbReference type="PROSITE" id="PS01187">
    <property type="entry name" value="EGF_CA"/>
    <property type="match status" value="3"/>
</dbReference>
<dbReference type="AlphaFoldDB" id="A0A7J5XCR8"/>
<keyword evidence="2" id="KW-0964">Secreted</keyword>
<dbReference type="GO" id="GO:0005509">
    <property type="term" value="F:calcium ion binding"/>
    <property type="evidence" value="ECO:0007669"/>
    <property type="project" value="InterPro"/>
</dbReference>
<comment type="caution">
    <text evidence="9">Lacks conserved residue(s) required for the propagation of feature annotation.</text>
</comment>
<dbReference type="PROSITE" id="PS51364">
    <property type="entry name" value="TB"/>
    <property type="match status" value="1"/>
</dbReference>
<dbReference type="SUPFAM" id="SSF57184">
    <property type="entry name" value="Growth factor receptor domain"/>
    <property type="match status" value="2"/>
</dbReference>
<dbReference type="FunFam" id="2.10.25.10:FF:000023">
    <property type="entry name" value="Fibrillin 2"/>
    <property type="match status" value="2"/>
</dbReference>
<dbReference type="EMBL" id="JAAKFY010000025">
    <property type="protein sequence ID" value="KAF3834800.1"/>
    <property type="molecule type" value="Genomic_DNA"/>
</dbReference>
<feature type="domain" description="EGF-like" evidence="10">
    <location>
        <begin position="343"/>
        <end position="383"/>
    </location>
</feature>
<dbReference type="PANTHER" id="PTHR47333">
    <property type="entry name" value="VON WILLEBRAND FACTOR C AND EGF DOMAIN-CONTAINING PROTEIN"/>
    <property type="match status" value="1"/>
</dbReference>
<evidence type="ECO:0000256" key="4">
    <source>
        <dbReference type="ARBA" id="ARBA00022536"/>
    </source>
</evidence>
<comment type="subcellular location">
    <subcellularLocation>
        <location evidence="1">Secreted</location>
        <location evidence="1">Extracellular space</location>
        <location evidence="1">Extracellular matrix</location>
    </subcellularLocation>
</comment>
<dbReference type="SUPFAM" id="SSF57196">
    <property type="entry name" value="EGF/Laminin"/>
    <property type="match status" value="2"/>
</dbReference>
<dbReference type="FunFam" id="2.10.25.10:FF:000005">
    <property type="entry name" value="Fibrillin 2"/>
    <property type="match status" value="1"/>
</dbReference>
<dbReference type="InterPro" id="IPR024731">
    <property type="entry name" value="NELL2-like_EGF"/>
</dbReference>
<evidence type="ECO:0000259" key="10">
    <source>
        <dbReference type="PROSITE" id="PS50026"/>
    </source>
</evidence>
<feature type="domain" description="EGF-like" evidence="10">
    <location>
        <begin position="42"/>
        <end position="81"/>
    </location>
</feature>
<keyword evidence="7" id="KW-1015">Disulfide bond</keyword>
<dbReference type="SUPFAM" id="SSF57581">
    <property type="entry name" value="TB module/8-cys domain"/>
    <property type="match status" value="1"/>
</dbReference>
<dbReference type="InterPro" id="IPR000742">
    <property type="entry name" value="EGF"/>
</dbReference>
<dbReference type="InterPro" id="IPR001881">
    <property type="entry name" value="EGF-like_Ca-bd_dom"/>
</dbReference>
<dbReference type="CDD" id="cd00054">
    <property type="entry name" value="EGF_CA"/>
    <property type="match status" value="6"/>
</dbReference>
<reference evidence="12 13" key="1">
    <citation type="submission" date="2020-03" db="EMBL/GenBank/DDBJ databases">
        <title>Dissostichus mawsoni Genome sequencing and assembly.</title>
        <authorList>
            <person name="Park H."/>
        </authorList>
    </citation>
    <scope>NUCLEOTIDE SEQUENCE [LARGE SCALE GENOMIC DNA]</scope>
    <source>
        <strain evidence="12">DM0001</strain>
        <tissue evidence="12">Muscle</tissue>
    </source>
</reference>
<evidence type="ECO:0000256" key="8">
    <source>
        <dbReference type="ARBA" id="ARBA00023180"/>
    </source>
</evidence>
<dbReference type="FunFam" id="2.10.25.10:FF:000003">
    <property type="entry name" value="fibrillin-1 isoform X1"/>
    <property type="match status" value="2"/>
</dbReference>
<dbReference type="InterPro" id="IPR049883">
    <property type="entry name" value="NOTCH1_EGF-like"/>
</dbReference>
<keyword evidence="4 9" id="KW-0245">EGF-like domain</keyword>
<dbReference type="SMART" id="SM00179">
    <property type="entry name" value="EGF_CA"/>
    <property type="match status" value="8"/>
</dbReference>
<keyword evidence="8" id="KW-0325">Glycoprotein</keyword>
<dbReference type="InterPro" id="IPR052080">
    <property type="entry name" value="vWF_C/EGF_Fibrillin"/>
</dbReference>
<dbReference type="PROSITE" id="PS01186">
    <property type="entry name" value="EGF_2"/>
    <property type="match status" value="5"/>
</dbReference>
<evidence type="ECO:0000256" key="2">
    <source>
        <dbReference type="ARBA" id="ARBA00022525"/>
    </source>
</evidence>
<protein>
    <submittedName>
        <fullName evidence="12">Uncharacterized protein</fullName>
    </submittedName>
</protein>
<evidence type="ECO:0000256" key="9">
    <source>
        <dbReference type="PROSITE-ProRule" id="PRU00076"/>
    </source>
</evidence>
<sequence>MNECLDNPGICQNGICINTDGSFRCECPFGFNLDYTGVNCIDTDECSIGNPCGNGTCTNVVGGFECTCQDGFEPGAMMTCEDINECSQNPLLCAFRCVNTFGSYECMCPDNRKGFCFTEVLQIMCQQSATNRNSVTKSECCCNTGRGWGSQCELCPLPGTMQYKRMCPLGPGYTTDGRDINECTVMPDLCRNGQCINAIGSFRCHCNVGYKTDYTSTSCIDIDECSSKQHNCQFLCVNTIGGFTCKCPPGFTQHQTACITTMSALLRTPACGTRAACVNTPGSFNCECSKGFSLDGTGVECEDVDECGSNHRCQHGCQNMMGGFRCGCPQGYVQHYQWNQCVDENECQGASVCGSASCYNTLGSFKCVCPSGFDFEQGGSGCQDVNECSGSSSNPCIYGCSNPTEGDDEDSLSPEACYECKINGAGAGGGAKNGRHRRHADGNELNEEPEVSMASIDTQGPIPMNLTLSSLLNKEPLLELLPALEPLEHHVRYVITHGNTNEHFRLLERRDGKSVLRLAKRAPPAGSYRLEIASLRLFGPRRLHQLEEQHDTDYLRGEIGDALRIKLLIHLH</sequence>
<dbReference type="InterPro" id="IPR009030">
    <property type="entry name" value="Growth_fac_rcpt_cys_sf"/>
</dbReference>
<keyword evidence="5" id="KW-0732">Signal</keyword>
<feature type="domain" description="EGF-like" evidence="10">
    <location>
        <begin position="179"/>
        <end position="216"/>
    </location>
</feature>
<dbReference type="Proteomes" id="UP000518266">
    <property type="component" value="Unassembled WGS sequence"/>
</dbReference>
<evidence type="ECO:0000256" key="7">
    <source>
        <dbReference type="ARBA" id="ARBA00023157"/>
    </source>
</evidence>
<dbReference type="Pfam" id="PF00683">
    <property type="entry name" value="TB"/>
    <property type="match status" value="1"/>
</dbReference>
<evidence type="ECO:0000313" key="13">
    <source>
        <dbReference type="Proteomes" id="UP000518266"/>
    </source>
</evidence>
<feature type="domain" description="EGF-like" evidence="10">
    <location>
        <begin position="1"/>
        <end position="41"/>
    </location>
</feature>
<dbReference type="InterPro" id="IPR000152">
    <property type="entry name" value="EGF-type_Asp/Asn_hydroxyl_site"/>
</dbReference>
<dbReference type="Gene3D" id="2.10.25.10">
    <property type="entry name" value="Laminin"/>
    <property type="match status" value="8"/>
</dbReference>
<keyword evidence="13" id="KW-1185">Reference proteome</keyword>
<evidence type="ECO:0000256" key="5">
    <source>
        <dbReference type="ARBA" id="ARBA00022729"/>
    </source>
</evidence>
<organism evidence="12 13">
    <name type="scientific">Dissostichus mawsoni</name>
    <name type="common">Antarctic cod</name>
    <dbReference type="NCBI Taxonomy" id="36200"/>
    <lineage>
        <taxon>Eukaryota</taxon>
        <taxon>Metazoa</taxon>
        <taxon>Chordata</taxon>
        <taxon>Craniata</taxon>
        <taxon>Vertebrata</taxon>
        <taxon>Euteleostomi</taxon>
        <taxon>Actinopterygii</taxon>
        <taxon>Neopterygii</taxon>
        <taxon>Teleostei</taxon>
        <taxon>Neoteleostei</taxon>
        <taxon>Acanthomorphata</taxon>
        <taxon>Eupercaria</taxon>
        <taxon>Perciformes</taxon>
        <taxon>Notothenioidei</taxon>
        <taxon>Nototheniidae</taxon>
        <taxon>Dissostichus</taxon>
    </lineage>
</organism>
<dbReference type="Pfam" id="PF12947">
    <property type="entry name" value="EGF_3"/>
    <property type="match status" value="1"/>
</dbReference>
<dbReference type="Pfam" id="PF07645">
    <property type="entry name" value="EGF_CA"/>
    <property type="match status" value="7"/>
</dbReference>
<dbReference type="InterPro" id="IPR017878">
    <property type="entry name" value="TB_dom"/>
</dbReference>
<gene>
    <name evidence="12" type="ORF">F7725_027358</name>
</gene>
<dbReference type="SMART" id="SM00181">
    <property type="entry name" value="EGF"/>
    <property type="match status" value="8"/>
</dbReference>
<dbReference type="InterPro" id="IPR036773">
    <property type="entry name" value="TB_dom_sf"/>
</dbReference>
<keyword evidence="6" id="KW-0677">Repeat</keyword>
<dbReference type="InterPro" id="IPR018097">
    <property type="entry name" value="EGF_Ca-bd_CS"/>
</dbReference>
<accession>A0A7J5XCR8</accession>
<dbReference type="PROSITE" id="PS50026">
    <property type="entry name" value="EGF_3"/>
    <property type="match status" value="5"/>
</dbReference>
<feature type="domain" description="EGF-like" evidence="10">
    <location>
        <begin position="221"/>
        <end position="257"/>
    </location>
</feature>
<dbReference type="PROSITE" id="PS00010">
    <property type="entry name" value="ASX_HYDROXYL"/>
    <property type="match status" value="6"/>
</dbReference>
<keyword evidence="3" id="KW-0272">Extracellular matrix</keyword>
<evidence type="ECO:0000256" key="6">
    <source>
        <dbReference type="ARBA" id="ARBA00022737"/>
    </source>
</evidence>
<dbReference type="OrthoDB" id="4062651at2759"/>
<feature type="domain" description="TB" evidence="11">
    <location>
        <begin position="114"/>
        <end position="167"/>
    </location>
</feature>
<evidence type="ECO:0000256" key="1">
    <source>
        <dbReference type="ARBA" id="ARBA00004498"/>
    </source>
</evidence>
<dbReference type="FunFam" id="2.10.25.10:FF:000159">
    <property type="entry name" value="Fibrillin 2"/>
    <property type="match status" value="1"/>
</dbReference>
<proteinExistence type="predicted"/>